<protein>
    <recommendedName>
        <fullName evidence="4">Glycerophosphoryl diester phosphodiesterase membrane domain-containing protein</fullName>
    </recommendedName>
</protein>
<evidence type="ECO:0000256" key="1">
    <source>
        <dbReference type="SAM" id="Phobius"/>
    </source>
</evidence>
<dbReference type="OrthoDB" id="9886570at2"/>
<dbReference type="EMBL" id="LYMM01000027">
    <property type="protein sequence ID" value="PNU05307.1"/>
    <property type="molecule type" value="Genomic_DNA"/>
</dbReference>
<evidence type="ECO:0000313" key="2">
    <source>
        <dbReference type="EMBL" id="PNU05307.1"/>
    </source>
</evidence>
<keyword evidence="1" id="KW-0812">Transmembrane</keyword>
<keyword evidence="3" id="KW-1185">Reference proteome</keyword>
<proteinExistence type="predicted"/>
<evidence type="ECO:0000313" key="3">
    <source>
        <dbReference type="Proteomes" id="UP000236327"/>
    </source>
</evidence>
<feature type="transmembrane region" description="Helical" evidence="1">
    <location>
        <begin position="84"/>
        <end position="117"/>
    </location>
</feature>
<feature type="transmembrane region" description="Helical" evidence="1">
    <location>
        <begin position="21"/>
        <end position="39"/>
    </location>
</feature>
<organism evidence="2 3">
    <name type="scientific">Novosphingobium guangzhouense</name>
    <dbReference type="NCBI Taxonomy" id="1850347"/>
    <lineage>
        <taxon>Bacteria</taxon>
        <taxon>Pseudomonadati</taxon>
        <taxon>Pseudomonadota</taxon>
        <taxon>Alphaproteobacteria</taxon>
        <taxon>Sphingomonadales</taxon>
        <taxon>Sphingomonadaceae</taxon>
        <taxon>Novosphingobium</taxon>
    </lineage>
</organism>
<keyword evidence="1" id="KW-1133">Transmembrane helix</keyword>
<keyword evidence="1" id="KW-0472">Membrane</keyword>
<reference evidence="2 3" key="1">
    <citation type="submission" date="2016-05" db="EMBL/GenBank/DDBJ databases">
        <title>Complete genome sequence of Novosphingobium guangzhouense SA925(T).</title>
        <authorList>
            <person name="Sha S."/>
        </authorList>
    </citation>
    <scope>NUCLEOTIDE SEQUENCE [LARGE SCALE GENOMIC DNA]</scope>
    <source>
        <strain evidence="2 3">SA925</strain>
    </source>
</reference>
<gene>
    <name evidence="2" type="ORF">A8V01_17180</name>
</gene>
<accession>A0A2K2G2Q1</accession>
<comment type="caution">
    <text evidence="2">The sequence shown here is derived from an EMBL/GenBank/DDBJ whole genome shotgun (WGS) entry which is preliminary data.</text>
</comment>
<sequence length="211" mass="22670">MNSRFSVGDLTREIAVIAGQNLPFLIVIGMLQAVIYTASDMVSPTTTIFVGSIVALIFDYAVLQRLLGHWGERWRLGSLFVAQLLSGLGIMLGFVLLVLPGLFLMARWSLVPAFIIVEDNRSQESLSSSWTATADCWLPIAIAYAINAAILGAVLVGLEVGQDYVADFPPLAVSVTPNLFTAVYSIVASLVAVAAFRLSRSEASDLDNVFA</sequence>
<evidence type="ECO:0008006" key="4">
    <source>
        <dbReference type="Google" id="ProtNLM"/>
    </source>
</evidence>
<name>A0A2K2G2Q1_9SPHN</name>
<feature type="transmembrane region" description="Helical" evidence="1">
    <location>
        <begin position="45"/>
        <end position="63"/>
    </location>
</feature>
<feature type="transmembrane region" description="Helical" evidence="1">
    <location>
        <begin position="179"/>
        <end position="198"/>
    </location>
</feature>
<dbReference type="RefSeq" id="WP_103095484.1">
    <property type="nucleotide sequence ID" value="NZ_LYMM01000027.1"/>
</dbReference>
<dbReference type="AlphaFoldDB" id="A0A2K2G2Q1"/>
<feature type="transmembrane region" description="Helical" evidence="1">
    <location>
        <begin position="137"/>
        <end position="158"/>
    </location>
</feature>
<dbReference type="Proteomes" id="UP000236327">
    <property type="component" value="Unassembled WGS sequence"/>
</dbReference>